<evidence type="ECO:0000259" key="1">
    <source>
        <dbReference type="PROSITE" id="PS50887"/>
    </source>
</evidence>
<dbReference type="InterPro" id="IPR003018">
    <property type="entry name" value="GAF"/>
</dbReference>
<dbReference type="InterPro" id="IPR029787">
    <property type="entry name" value="Nucleotide_cyclase"/>
</dbReference>
<dbReference type="InterPro" id="IPR000160">
    <property type="entry name" value="GGDEF_dom"/>
</dbReference>
<dbReference type="GO" id="GO:1902201">
    <property type="term" value="P:negative regulation of bacterial-type flagellum-dependent cell motility"/>
    <property type="evidence" value="ECO:0007669"/>
    <property type="project" value="TreeGrafter"/>
</dbReference>
<evidence type="ECO:0000313" key="3">
    <source>
        <dbReference type="Proteomes" id="UP000886748"/>
    </source>
</evidence>
<gene>
    <name evidence="2" type="ORF">IAD26_01740</name>
</gene>
<dbReference type="GO" id="GO:0043709">
    <property type="term" value="P:cell adhesion involved in single-species biofilm formation"/>
    <property type="evidence" value="ECO:0007669"/>
    <property type="project" value="TreeGrafter"/>
</dbReference>
<dbReference type="Gene3D" id="3.30.70.270">
    <property type="match status" value="1"/>
</dbReference>
<comment type="caution">
    <text evidence="2">The sequence shown here is derived from an EMBL/GenBank/DDBJ whole genome shotgun (WGS) entry which is preliminary data.</text>
</comment>
<reference evidence="2" key="1">
    <citation type="submission" date="2020-10" db="EMBL/GenBank/DDBJ databases">
        <authorList>
            <person name="Gilroy R."/>
        </authorList>
    </citation>
    <scope>NUCLEOTIDE SEQUENCE</scope>
    <source>
        <strain evidence="2">CHK154-7741</strain>
    </source>
</reference>
<name>A0A9D1MZ29_9CLOT</name>
<dbReference type="SUPFAM" id="SSF55781">
    <property type="entry name" value="GAF domain-like"/>
    <property type="match status" value="2"/>
</dbReference>
<dbReference type="CDD" id="cd01949">
    <property type="entry name" value="GGDEF"/>
    <property type="match status" value="1"/>
</dbReference>
<dbReference type="SUPFAM" id="SSF55073">
    <property type="entry name" value="Nucleotide cyclase"/>
    <property type="match status" value="1"/>
</dbReference>
<dbReference type="InterPro" id="IPR043128">
    <property type="entry name" value="Rev_trsase/Diguanyl_cyclase"/>
</dbReference>
<dbReference type="PANTHER" id="PTHR45138:SF9">
    <property type="entry name" value="DIGUANYLATE CYCLASE DGCM-RELATED"/>
    <property type="match status" value="1"/>
</dbReference>
<evidence type="ECO:0000313" key="2">
    <source>
        <dbReference type="EMBL" id="HIU91837.1"/>
    </source>
</evidence>
<dbReference type="NCBIfam" id="TIGR00254">
    <property type="entry name" value="GGDEF"/>
    <property type="match status" value="1"/>
</dbReference>
<accession>A0A9D1MZ29</accession>
<reference evidence="2" key="2">
    <citation type="journal article" date="2021" name="PeerJ">
        <title>Extensive microbial diversity within the chicken gut microbiome revealed by metagenomics and culture.</title>
        <authorList>
            <person name="Gilroy R."/>
            <person name="Ravi A."/>
            <person name="Getino M."/>
            <person name="Pursley I."/>
            <person name="Horton D.L."/>
            <person name="Alikhan N.F."/>
            <person name="Baker D."/>
            <person name="Gharbi K."/>
            <person name="Hall N."/>
            <person name="Watson M."/>
            <person name="Adriaenssens E.M."/>
            <person name="Foster-Nyarko E."/>
            <person name="Jarju S."/>
            <person name="Secka A."/>
            <person name="Antonio M."/>
            <person name="Oren A."/>
            <person name="Chaudhuri R.R."/>
            <person name="La Ragione R."/>
            <person name="Hildebrand F."/>
            <person name="Pallen M.J."/>
        </authorList>
    </citation>
    <scope>NUCLEOTIDE SEQUENCE</scope>
    <source>
        <strain evidence="2">CHK154-7741</strain>
    </source>
</reference>
<dbReference type="AlphaFoldDB" id="A0A9D1MZ29"/>
<dbReference type="PANTHER" id="PTHR45138">
    <property type="entry name" value="REGULATORY COMPONENTS OF SENSORY TRANSDUCTION SYSTEM"/>
    <property type="match status" value="1"/>
</dbReference>
<dbReference type="GO" id="GO:0052621">
    <property type="term" value="F:diguanylate cyclase activity"/>
    <property type="evidence" value="ECO:0007669"/>
    <property type="project" value="TreeGrafter"/>
</dbReference>
<dbReference type="SMART" id="SM00065">
    <property type="entry name" value="GAF"/>
    <property type="match status" value="1"/>
</dbReference>
<dbReference type="InterPro" id="IPR029016">
    <property type="entry name" value="GAF-like_dom_sf"/>
</dbReference>
<dbReference type="EMBL" id="DVOD01000013">
    <property type="protein sequence ID" value="HIU91837.1"/>
    <property type="molecule type" value="Genomic_DNA"/>
</dbReference>
<sequence length="535" mass="60946">MENLSDKITTLQKNFYDLNSLFELSIIATQADSIEDLIEKVTGFITEALSIENVRFFINHDKVYYMVASQKSDDQEFFQFENDEEGFWEVLNKNEFIKVSDDAGRPIYRSFWEKYALDNLHSSYFKLFQKDSTPYFICSIGTKTDGTDFSNEDLHYLSKVFNYIGPILIKYIKRRDQENDLKKLQKSLHNISILYNISQAVNFIDDLKRLLRVILNKALETIDAEKGSLMLYNFAENVLQTKVVYGLADKNLETEINNGLIECSKIKVGEGIAGTVFVEKKSIISNLGQNDPRFIDNGQELNVNSLLCVPLIAKGEPIGVINITNKLNGKLFNKQDLEFIEALANQAAIAIDNAKLYELATKDGLTKLYIYRHFYTLLENEIKRSSRYNHEMTLLMMDIDNFKSVNDTYGHPVGDQVLREIASCIAQTVRKIDIASRYGGEEFTVILPETNITDAKIIAERIRKNISNIKINVKDDIYICPTVSIGMSEYPSCALDEQTLIELADVALYNAKNNGKNCICEYNPNTGCTLLPRGE</sequence>
<organism evidence="2 3">
    <name type="scientific">Candidatus Limenecus avicola</name>
    <dbReference type="NCBI Taxonomy" id="2840847"/>
    <lineage>
        <taxon>Bacteria</taxon>
        <taxon>Bacillati</taxon>
        <taxon>Bacillota</taxon>
        <taxon>Clostridia</taxon>
        <taxon>Eubacteriales</taxon>
        <taxon>Clostridiaceae</taxon>
        <taxon>Clostridiaceae incertae sedis</taxon>
        <taxon>Candidatus Limenecus</taxon>
    </lineage>
</organism>
<dbReference type="SMART" id="SM00267">
    <property type="entry name" value="GGDEF"/>
    <property type="match status" value="1"/>
</dbReference>
<dbReference type="PROSITE" id="PS50887">
    <property type="entry name" value="GGDEF"/>
    <property type="match status" value="1"/>
</dbReference>
<dbReference type="FunFam" id="3.30.70.270:FF:000001">
    <property type="entry name" value="Diguanylate cyclase domain protein"/>
    <property type="match status" value="1"/>
</dbReference>
<dbReference type="Pfam" id="PF13185">
    <property type="entry name" value="GAF_2"/>
    <property type="match status" value="1"/>
</dbReference>
<dbReference type="Proteomes" id="UP000886748">
    <property type="component" value="Unassembled WGS sequence"/>
</dbReference>
<dbReference type="Pfam" id="PF00990">
    <property type="entry name" value="GGDEF"/>
    <property type="match status" value="1"/>
</dbReference>
<protein>
    <submittedName>
        <fullName evidence="2">Diguanylate cyclase</fullName>
    </submittedName>
</protein>
<proteinExistence type="predicted"/>
<dbReference type="GO" id="GO:0005886">
    <property type="term" value="C:plasma membrane"/>
    <property type="evidence" value="ECO:0007669"/>
    <property type="project" value="TreeGrafter"/>
</dbReference>
<dbReference type="Gene3D" id="3.30.450.40">
    <property type="match status" value="1"/>
</dbReference>
<feature type="domain" description="GGDEF" evidence="1">
    <location>
        <begin position="390"/>
        <end position="524"/>
    </location>
</feature>
<dbReference type="InterPro" id="IPR050469">
    <property type="entry name" value="Diguanylate_Cyclase"/>
</dbReference>